<reference evidence="1" key="1">
    <citation type="journal article" date="2021" name="Proc. Natl. Acad. Sci. U.S.A.">
        <title>A Catalog of Tens of Thousands of Viruses from Human Metagenomes Reveals Hidden Associations with Chronic Diseases.</title>
        <authorList>
            <person name="Tisza M.J."/>
            <person name="Buck C.B."/>
        </authorList>
    </citation>
    <scope>NUCLEOTIDE SEQUENCE</scope>
    <source>
        <strain evidence="1">CtcyQ27</strain>
    </source>
</reference>
<protein>
    <submittedName>
        <fullName evidence="1">Uncharacterized protein</fullName>
    </submittedName>
</protein>
<evidence type="ECO:0000313" key="1">
    <source>
        <dbReference type="EMBL" id="DAF93235.1"/>
    </source>
</evidence>
<accession>A0A8S5UFM5</accession>
<name>A0A8S5UFM5_9CAUD</name>
<dbReference type="EMBL" id="BK016080">
    <property type="protein sequence ID" value="DAF93235.1"/>
    <property type="molecule type" value="Genomic_DNA"/>
</dbReference>
<proteinExistence type="predicted"/>
<sequence length="231" mass="26459">MIKNNDSIATTGKGKDEKCHTIQECKDCLKSSNLIKKYKIDPNDDSSIEKHVRLMIDDAKEQFGNTLTDDQAMSLVYDRIVQADRNCIMYGNNNPHSTLGSLGPFPQYHPYGTEFGYYHPLTTPPLFNNYKDSFPEEERSFYGKFNTIKMVLESGDEYYICAYNNGNVYESKDFNSAALYRTSNLLEYMGAIFEFVKSFNDDSEDKVKVVLNIAVNINPSSNISRIYEKEN</sequence>
<organism evidence="1">
    <name type="scientific">Myoviridae sp. ctcyQ27</name>
    <dbReference type="NCBI Taxonomy" id="2825139"/>
    <lineage>
        <taxon>Viruses</taxon>
        <taxon>Duplodnaviria</taxon>
        <taxon>Heunggongvirae</taxon>
        <taxon>Uroviricota</taxon>
        <taxon>Caudoviricetes</taxon>
    </lineage>
</organism>